<dbReference type="Gene3D" id="1.20.1280.50">
    <property type="match status" value="1"/>
</dbReference>
<organism evidence="2 3">
    <name type="scientific">Panicum miliaceum</name>
    <name type="common">Proso millet</name>
    <name type="synonym">Broomcorn millet</name>
    <dbReference type="NCBI Taxonomy" id="4540"/>
    <lineage>
        <taxon>Eukaryota</taxon>
        <taxon>Viridiplantae</taxon>
        <taxon>Streptophyta</taxon>
        <taxon>Embryophyta</taxon>
        <taxon>Tracheophyta</taxon>
        <taxon>Spermatophyta</taxon>
        <taxon>Magnoliopsida</taxon>
        <taxon>Liliopsida</taxon>
        <taxon>Poales</taxon>
        <taxon>Poaceae</taxon>
        <taxon>PACMAD clade</taxon>
        <taxon>Panicoideae</taxon>
        <taxon>Panicodae</taxon>
        <taxon>Paniceae</taxon>
        <taxon>Panicinae</taxon>
        <taxon>Panicum</taxon>
        <taxon>Panicum sect. Panicum</taxon>
    </lineage>
</organism>
<proteinExistence type="predicted"/>
<feature type="domain" description="F-box" evidence="1">
    <location>
        <begin position="26"/>
        <end position="63"/>
    </location>
</feature>
<sequence>MAHRRHGRRRRRCSSPAAPPWALEDDDLLADILLRLPPQPSTLPRAASVCRTWRRLVSDPGFLCRFRARHRSPPLLGVFMDSCGHPNEVDCWDLIGVRHGRVLIFNRTRHEFLLVWDPATGDRHCVAAPPEFNVKGKFVCNGAVICAAGEQGHALHGECLSGPFQSWS</sequence>
<comment type="caution">
    <text evidence="2">The sequence shown here is derived from an EMBL/GenBank/DDBJ whole genome shotgun (WGS) entry which is preliminary data.</text>
</comment>
<dbReference type="STRING" id="4540.A0A3L6SF98"/>
<dbReference type="SUPFAM" id="SSF81383">
    <property type="entry name" value="F-box domain"/>
    <property type="match status" value="1"/>
</dbReference>
<dbReference type="InterPro" id="IPR036047">
    <property type="entry name" value="F-box-like_dom_sf"/>
</dbReference>
<evidence type="ECO:0000313" key="2">
    <source>
        <dbReference type="EMBL" id="RLN19668.1"/>
    </source>
</evidence>
<dbReference type="PANTHER" id="PTHR32133:SF380">
    <property type="entry name" value="OS10G0137700 PROTEIN"/>
    <property type="match status" value="1"/>
</dbReference>
<evidence type="ECO:0000313" key="3">
    <source>
        <dbReference type="Proteomes" id="UP000275267"/>
    </source>
</evidence>
<dbReference type="OrthoDB" id="687506at2759"/>
<dbReference type="Proteomes" id="UP000275267">
    <property type="component" value="Unassembled WGS sequence"/>
</dbReference>
<dbReference type="EMBL" id="PQIB02000005">
    <property type="protein sequence ID" value="RLN19668.1"/>
    <property type="molecule type" value="Genomic_DNA"/>
</dbReference>
<evidence type="ECO:0000259" key="1">
    <source>
        <dbReference type="Pfam" id="PF00646"/>
    </source>
</evidence>
<keyword evidence="3" id="KW-1185">Reference proteome</keyword>
<gene>
    <name evidence="2" type="ORF">C2845_PM02G15610</name>
</gene>
<dbReference type="AlphaFoldDB" id="A0A3L6SF98"/>
<protein>
    <recommendedName>
        <fullName evidence="1">F-box domain-containing protein</fullName>
    </recommendedName>
</protein>
<dbReference type="Pfam" id="PF00646">
    <property type="entry name" value="F-box"/>
    <property type="match status" value="1"/>
</dbReference>
<accession>A0A3L6SF98</accession>
<dbReference type="PANTHER" id="PTHR32133">
    <property type="entry name" value="OS07G0120400 PROTEIN"/>
    <property type="match status" value="1"/>
</dbReference>
<name>A0A3L6SF98_PANMI</name>
<reference evidence="3" key="1">
    <citation type="journal article" date="2019" name="Nat. Commun.">
        <title>The genome of broomcorn millet.</title>
        <authorList>
            <person name="Zou C."/>
            <person name="Miki D."/>
            <person name="Li D."/>
            <person name="Tang Q."/>
            <person name="Xiao L."/>
            <person name="Rajput S."/>
            <person name="Deng P."/>
            <person name="Jia W."/>
            <person name="Huang R."/>
            <person name="Zhang M."/>
            <person name="Sun Y."/>
            <person name="Hu J."/>
            <person name="Fu X."/>
            <person name="Schnable P.S."/>
            <person name="Li F."/>
            <person name="Zhang H."/>
            <person name="Feng B."/>
            <person name="Zhu X."/>
            <person name="Liu R."/>
            <person name="Schnable J.C."/>
            <person name="Zhu J.-K."/>
            <person name="Zhang H."/>
        </authorList>
    </citation>
    <scope>NUCLEOTIDE SEQUENCE [LARGE SCALE GENOMIC DNA]</scope>
</reference>
<dbReference type="InterPro" id="IPR001810">
    <property type="entry name" value="F-box_dom"/>
</dbReference>